<feature type="transmembrane region" description="Helical" evidence="4">
    <location>
        <begin position="184"/>
        <end position="204"/>
    </location>
</feature>
<dbReference type="Gene3D" id="3.40.50.1820">
    <property type="entry name" value="alpha/beta hydrolase"/>
    <property type="match status" value="1"/>
</dbReference>
<reference evidence="7 8" key="1">
    <citation type="journal article" date="2018" name="Gigascience">
        <title>Genomes of trombidid mites reveal novel predicted allergens and laterally-transferred genes associated with secondary metabolism.</title>
        <authorList>
            <person name="Dong X."/>
            <person name="Chaisiri K."/>
            <person name="Xia D."/>
            <person name="Armstrong S.D."/>
            <person name="Fang Y."/>
            <person name="Donnelly M.J."/>
            <person name="Kadowaki T."/>
            <person name="McGarry J.W."/>
            <person name="Darby A.C."/>
            <person name="Makepeace B.L."/>
        </authorList>
    </citation>
    <scope>NUCLEOTIDE SEQUENCE [LARGE SCALE GENOMIC DNA]</scope>
    <source>
        <strain evidence="7">UoL-UT</strain>
    </source>
</reference>
<evidence type="ECO:0000256" key="3">
    <source>
        <dbReference type="ARBA" id="ARBA00022801"/>
    </source>
</evidence>
<keyword evidence="8" id="KW-1185">Reference proteome</keyword>
<dbReference type="InterPro" id="IPR050565">
    <property type="entry name" value="LYPA1-2/EST-like"/>
</dbReference>
<name>A0A443SU56_9ACAR</name>
<keyword evidence="4" id="KW-1133">Transmembrane helix</keyword>
<dbReference type="Proteomes" id="UP000288716">
    <property type="component" value="Unassembled WGS sequence"/>
</dbReference>
<dbReference type="AlphaFoldDB" id="A0A443SU56"/>
<sequence>MFFKSITFFFILLCYSNSQTSYGPVFKNIKVSQPVGLHTGTLIFLHWFGGTTTWWLLLYKQFIPSYIKSIFPTARADLSRNLYYLPVPSWYQTIVPISLNNPEDIGGIRNAVEHVQQLIYSEMSNGIPSERIMLAGISQGGALALVAGLTFPHPLAGIVAQSVYLPLSTMFRDDVFVSSLINKHIPILHLQGLYDLATPLYIGLKTMSILRRFNPNYRIHFTCSGHHPSFNVRTAGDKKLHSNHDTTVIRRNN</sequence>
<keyword evidence="4" id="KW-0812">Transmembrane</keyword>
<dbReference type="VEuPathDB" id="VectorBase:LDEU001010"/>
<organism evidence="7 8">
    <name type="scientific">Leptotrombidium deliense</name>
    <dbReference type="NCBI Taxonomy" id="299467"/>
    <lineage>
        <taxon>Eukaryota</taxon>
        <taxon>Metazoa</taxon>
        <taxon>Ecdysozoa</taxon>
        <taxon>Arthropoda</taxon>
        <taxon>Chelicerata</taxon>
        <taxon>Arachnida</taxon>
        <taxon>Acari</taxon>
        <taxon>Acariformes</taxon>
        <taxon>Trombidiformes</taxon>
        <taxon>Prostigmata</taxon>
        <taxon>Anystina</taxon>
        <taxon>Parasitengona</taxon>
        <taxon>Trombiculoidea</taxon>
        <taxon>Trombiculidae</taxon>
        <taxon>Leptotrombidium</taxon>
    </lineage>
</organism>
<dbReference type="GO" id="GO:0052689">
    <property type="term" value="F:carboxylic ester hydrolase activity"/>
    <property type="evidence" value="ECO:0007669"/>
    <property type="project" value="TreeGrafter"/>
</dbReference>
<protein>
    <recommendedName>
        <fullName evidence="2">palmitoyl-protein hydrolase</fullName>
        <ecNumber evidence="2">3.1.2.22</ecNumber>
    </recommendedName>
</protein>
<comment type="caution">
    <text evidence="7">The sequence shown here is derived from an EMBL/GenBank/DDBJ whole genome shotgun (WGS) entry which is preliminary data.</text>
</comment>
<evidence type="ECO:0000313" key="8">
    <source>
        <dbReference type="Proteomes" id="UP000288716"/>
    </source>
</evidence>
<gene>
    <name evidence="7" type="ORF">B4U80_10981</name>
</gene>
<keyword evidence="3" id="KW-0378">Hydrolase</keyword>
<dbReference type="OrthoDB" id="2418081at2759"/>
<feature type="chain" id="PRO_5019095986" description="palmitoyl-protein hydrolase" evidence="5">
    <location>
        <begin position="19"/>
        <end position="253"/>
    </location>
</feature>
<feature type="transmembrane region" description="Helical" evidence="4">
    <location>
        <begin position="42"/>
        <end position="59"/>
    </location>
</feature>
<dbReference type="SUPFAM" id="SSF53474">
    <property type="entry name" value="alpha/beta-Hydrolases"/>
    <property type="match status" value="1"/>
</dbReference>
<feature type="domain" description="Phospholipase/carboxylesterase/thioesterase" evidence="6">
    <location>
        <begin position="30"/>
        <end position="228"/>
    </location>
</feature>
<proteinExistence type="inferred from homology"/>
<dbReference type="EMBL" id="NCKV01000293">
    <property type="protein sequence ID" value="RWS31032.1"/>
    <property type="molecule type" value="Genomic_DNA"/>
</dbReference>
<evidence type="ECO:0000259" key="6">
    <source>
        <dbReference type="Pfam" id="PF02230"/>
    </source>
</evidence>
<feature type="signal peptide" evidence="5">
    <location>
        <begin position="1"/>
        <end position="18"/>
    </location>
</feature>
<evidence type="ECO:0000256" key="5">
    <source>
        <dbReference type="SAM" id="SignalP"/>
    </source>
</evidence>
<dbReference type="GO" id="GO:0008474">
    <property type="term" value="F:palmitoyl-(protein) hydrolase activity"/>
    <property type="evidence" value="ECO:0007669"/>
    <property type="project" value="UniProtKB-EC"/>
</dbReference>
<evidence type="ECO:0000256" key="2">
    <source>
        <dbReference type="ARBA" id="ARBA00012423"/>
    </source>
</evidence>
<evidence type="ECO:0000256" key="4">
    <source>
        <dbReference type="SAM" id="Phobius"/>
    </source>
</evidence>
<keyword evidence="4" id="KW-0472">Membrane</keyword>
<evidence type="ECO:0000256" key="1">
    <source>
        <dbReference type="ARBA" id="ARBA00006499"/>
    </source>
</evidence>
<feature type="transmembrane region" description="Helical" evidence="4">
    <location>
        <begin position="141"/>
        <end position="164"/>
    </location>
</feature>
<accession>A0A443SU56</accession>
<dbReference type="PANTHER" id="PTHR10655:SF17">
    <property type="entry name" value="LYSOPHOSPHOLIPASE-LIKE PROTEIN 1"/>
    <property type="match status" value="1"/>
</dbReference>
<dbReference type="EC" id="3.1.2.22" evidence="2"/>
<keyword evidence="5" id="KW-0732">Signal</keyword>
<dbReference type="Pfam" id="PF02230">
    <property type="entry name" value="Abhydrolase_2"/>
    <property type="match status" value="1"/>
</dbReference>
<dbReference type="InterPro" id="IPR029058">
    <property type="entry name" value="AB_hydrolase_fold"/>
</dbReference>
<dbReference type="PANTHER" id="PTHR10655">
    <property type="entry name" value="LYSOPHOSPHOLIPASE-RELATED"/>
    <property type="match status" value="1"/>
</dbReference>
<dbReference type="InterPro" id="IPR003140">
    <property type="entry name" value="PLipase/COase/thioEstase"/>
</dbReference>
<comment type="similarity">
    <text evidence="1">Belongs to the AB hydrolase superfamily. AB hydrolase 2 family.</text>
</comment>
<dbReference type="STRING" id="299467.A0A443SU56"/>
<evidence type="ECO:0000313" key="7">
    <source>
        <dbReference type="EMBL" id="RWS31032.1"/>
    </source>
</evidence>
<dbReference type="GO" id="GO:0005737">
    <property type="term" value="C:cytoplasm"/>
    <property type="evidence" value="ECO:0007669"/>
    <property type="project" value="TreeGrafter"/>
</dbReference>